<keyword evidence="2" id="KW-0378">Hydrolase</keyword>
<feature type="signal peptide" evidence="4">
    <location>
        <begin position="1"/>
        <end position="17"/>
    </location>
</feature>
<dbReference type="Gene3D" id="3.20.20.80">
    <property type="entry name" value="Glycosidases"/>
    <property type="match status" value="1"/>
</dbReference>
<dbReference type="PRINTS" id="PR00745">
    <property type="entry name" value="GLHYDRLASE39"/>
</dbReference>
<dbReference type="SUPFAM" id="SSF51445">
    <property type="entry name" value="(Trans)glycosidases"/>
    <property type="match status" value="1"/>
</dbReference>
<protein>
    <submittedName>
        <fullName evidence="6">Beta-xylosidase</fullName>
    </submittedName>
</protein>
<dbReference type="Gene3D" id="2.60.40.1500">
    <property type="entry name" value="Glycosyl hydrolase domain, family 39"/>
    <property type="match status" value="1"/>
</dbReference>
<name>A0ABU8H6Q6_9SPHN</name>
<evidence type="ECO:0000256" key="2">
    <source>
        <dbReference type="ARBA" id="ARBA00022801"/>
    </source>
</evidence>
<dbReference type="RefSeq" id="WP_336545930.1">
    <property type="nucleotide sequence ID" value="NZ_JBBBDM010000011.1"/>
</dbReference>
<comment type="similarity">
    <text evidence="1">Belongs to the glycosyl hydrolase 39 family.</text>
</comment>
<dbReference type="PANTHER" id="PTHR12631">
    <property type="entry name" value="ALPHA-L-IDURONIDASE"/>
    <property type="match status" value="1"/>
</dbReference>
<dbReference type="InterPro" id="IPR000514">
    <property type="entry name" value="Glyco_hydro_39"/>
</dbReference>
<dbReference type="EMBL" id="JBBBDM010000011">
    <property type="protein sequence ID" value="MEI5688613.1"/>
    <property type="molecule type" value="Genomic_DNA"/>
</dbReference>
<proteinExistence type="inferred from homology"/>
<dbReference type="Pfam" id="PF01229">
    <property type="entry name" value="Glyco_hydro_39"/>
    <property type="match status" value="1"/>
</dbReference>
<feature type="domain" description="Glycosyl hydrolases family 39 N-terminal catalytic" evidence="5">
    <location>
        <begin position="28"/>
        <end position="526"/>
    </location>
</feature>
<feature type="chain" id="PRO_5045923059" evidence="4">
    <location>
        <begin position="18"/>
        <end position="568"/>
    </location>
</feature>
<reference evidence="6 7" key="1">
    <citation type="journal article" date="2013" name="Int. J. Syst. Evol. Microbiol.">
        <title>Sphingomonas kyungheensis sp. nov., a bacterium with ginsenoside-converting activity isolated from soil of a ginseng field.</title>
        <authorList>
            <person name="Son H.M."/>
            <person name="Yang J.E."/>
            <person name="Park Y."/>
            <person name="Han C.K."/>
            <person name="Kim S.G."/>
            <person name="Kook M."/>
            <person name="Yi T.H."/>
        </authorList>
    </citation>
    <scope>NUCLEOTIDE SEQUENCE [LARGE SCALE GENOMIC DNA]</scope>
    <source>
        <strain evidence="6 7">LMG 26582</strain>
    </source>
</reference>
<dbReference type="Proteomes" id="UP001367771">
    <property type="component" value="Unassembled WGS sequence"/>
</dbReference>
<evidence type="ECO:0000256" key="4">
    <source>
        <dbReference type="SAM" id="SignalP"/>
    </source>
</evidence>
<organism evidence="6 7">
    <name type="scientific">Sphingomonas kyungheensis</name>
    <dbReference type="NCBI Taxonomy" id="1069987"/>
    <lineage>
        <taxon>Bacteria</taxon>
        <taxon>Pseudomonadati</taxon>
        <taxon>Pseudomonadota</taxon>
        <taxon>Alphaproteobacteria</taxon>
        <taxon>Sphingomonadales</taxon>
        <taxon>Sphingomonadaceae</taxon>
        <taxon>Sphingomonas</taxon>
    </lineage>
</organism>
<evidence type="ECO:0000313" key="6">
    <source>
        <dbReference type="EMBL" id="MEI5688613.1"/>
    </source>
</evidence>
<keyword evidence="3" id="KW-0326">Glycosidase</keyword>
<comment type="caution">
    <text evidence="6">The sequence shown here is derived from an EMBL/GenBank/DDBJ whole genome shotgun (WGS) entry which is preliminary data.</text>
</comment>
<accession>A0ABU8H6Q6</accession>
<evidence type="ECO:0000313" key="7">
    <source>
        <dbReference type="Proteomes" id="UP001367771"/>
    </source>
</evidence>
<dbReference type="InterPro" id="IPR049166">
    <property type="entry name" value="GH39_cat"/>
</dbReference>
<gene>
    <name evidence="6" type="ORF">V8201_16080</name>
</gene>
<evidence type="ECO:0000259" key="5">
    <source>
        <dbReference type="Pfam" id="PF01229"/>
    </source>
</evidence>
<dbReference type="PROSITE" id="PS00584">
    <property type="entry name" value="PFKB_KINASES_2"/>
    <property type="match status" value="1"/>
</dbReference>
<sequence length="568" mass="61831">MKRLILAAILATAPAGAGPAPAPAFPVTIEVDAGRPGAAVDPVWRFFGADEPNYATMKDGRTTLATLGALAPGRVYFRTHNLLTSGDGTPALKWGSTGIYSEDADGRPVYDWTIVDRIFDTYRARGVKPYVELGFMPEAMSTKPIPYQHDWRPGSGTLRTGWAYPPRDYARWEELIHQWVRHCIDRYGRAEVASWYFETWNEANLPQYYWGGSREQFFRLHDAAVRGVRRALPEARVGGPDSAGAGDDFLGAFMAHAQAAGTPTDFLSFHAKGQPEVVTDATGSHVRMGLNTHLKAADHEFAAIAANPAFRSKPIIIGESDPEGCAACQGPANAYRNGTVYSSYTAAVFPRLLALAQRRGLSLAGILTWAFEFEDQPPFAGFRQLTSNGIDLPVMNMFKLFAKMTGRYVPATSDHQLDLDTVMRDGVRGAADVGSVASRDESSLAVLVWHYHDDDRPGPDAAVRLHLRRLPPALSRGALVTQYRIDDRHANSFAAWRAMGSPLAPTDAQRATLLKAAELTTPDARPTRLALRSGTADLAFDLPRQGVTLLMVTPAAQSGATTRRPVAG</sequence>
<evidence type="ECO:0000256" key="3">
    <source>
        <dbReference type="ARBA" id="ARBA00023295"/>
    </source>
</evidence>
<dbReference type="PANTHER" id="PTHR12631:SF8">
    <property type="entry name" value="ALPHA-L-IDURONIDASE"/>
    <property type="match status" value="1"/>
</dbReference>
<dbReference type="SUPFAM" id="SSF51011">
    <property type="entry name" value="Glycosyl hydrolase domain"/>
    <property type="match status" value="1"/>
</dbReference>
<dbReference type="InterPro" id="IPR002173">
    <property type="entry name" value="Carboh/pur_kinase_PfkB_CS"/>
</dbReference>
<keyword evidence="7" id="KW-1185">Reference proteome</keyword>
<evidence type="ECO:0000256" key="1">
    <source>
        <dbReference type="ARBA" id="ARBA00008875"/>
    </source>
</evidence>
<dbReference type="InterPro" id="IPR017853">
    <property type="entry name" value="GH"/>
</dbReference>
<dbReference type="InterPro" id="IPR051923">
    <property type="entry name" value="Glycosyl_Hydrolase_39"/>
</dbReference>
<keyword evidence="4" id="KW-0732">Signal</keyword>